<dbReference type="EMBL" id="JAVTTO010000001">
    <property type="protein sequence ID" value="MDT7830827.1"/>
    <property type="molecule type" value="Genomic_DNA"/>
</dbReference>
<evidence type="ECO:0000313" key="2">
    <source>
        <dbReference type="EMBL" id="MDT7830827.1"/>
    </source>
</evidence>
<organism evidence="2 3">
    <name type="scientific">Asprobacillus argus</name>
    <dbReference type="NCBI Taxonomy" id="3076534"/>
    <lineage>
        <taxon>Bacteria</taxon>
        <taxon>Pseudomonadati</taxon>
        <taxon>Bacteroidota</taxon>
        <taxon>Flavobacteriia</taxon>
        <taxon>Flavobacteriales</taxon>
        <taxon>Flavobacteriaceae</taxon>
        <taxon>Asprobacillus</taxon>
    </lineage>
</organism>
<feature type="transmembrane region" description="Helical" evidence="1">
    <location>
        <begin position="95"/>
        <end position="116"/>
    </location>
</feature>
<name>A0ABU3LAW7_9FLAO</name>
<proteinExistence type="predicted"/>
<dbReference type="RefSeq" id="WP_349240088.1">
    <property type="nucleotide sequence ID" value="NZ_JAVTTO010000001.1"/>
</dbReference>
<keyword evidence="1" id="KW-1133">Transmembrane helix</keyword>
<reference evidence="2 3" key="1">
    <citation type="submission" date="2023-09" db="EMBL/GenBank/DDBJ databases">
        <title>Novel taxa isolated from Blanes Bay.</title>
        <authorList>
            <person name="Rey-Velasco X."/>
            <person name="Lucena T."/>
        </authorList>
    </citation>
    <scope>NUCLEOTIDE SEQUENCE [LARGE SCALE GENOMIC DNA]</scope>
    <source>
        <strain evidence="2 3">S356</strain>
    </source>
</reference>
<protein>
    <submittedName>
        <fullName evidence="2">MerC domain-containing protein</fullName>
    </submittedName>
</protein>
<feature type="transmembrane region" description="Helical" evidence="1">
    <location>
        <begin position="72"/>
        <end position="89"/>
    </location>
</feature>
<keyword evidence="3" id="KW-1185">Reference proteome</keyword>
<evidence type="ECO:0000256" key="1">
    <source>
        <dbReference type="SAM" id="Phobius"/>
    </source>
</evidence>
<gene>
    <name evidence="2" type="ORF">RQM59_00455</name>
</gene>
<dbReference type="Proteomes" id="UP001257277">
    <property type="component" value="Unassembled WGS sequence"/>
</dbReference>
<evidence type="ECO:0000313" key="3">
    <source>
        <dbReference type="Proteomes" id="UP001257277"/>
    </source>
</evidence>
<keyword evidence="1" id="KW-0472">Membrane</keyword>
<dbReference type="InterPro" id="IPR004891">
    <property type="entry name" value="Mercury-R_MerC"/>
</dbReference>
<comment type="caution">
    <text evidence="2">The sequence shown here is derived from an EMBL/GenBank/DDBJ whole genome shotgun (WGS) entry which is preliminary data.</text>
</comment>
<feature type="transmembrane region" description="Helical" evidence="1">
    <location>
        <begin position="45"/>
        <end position="65"/>
    </location>
</feature>
<sequence>MINKLSTNSDPIGAMASSLCLLHCLATPLIFIIQPLAAEDAAPGWWKSLDYIFLFVSFFAVVWSVQNTSKNWMRYALWISWIALTVALINEKLELFSLTEFSIYIPAIALVFLHFYNRKYCQCADEECCVNVKENEHL</sequence>
<dbReference type="Pfam" id="PF03203">
    <property type="entry name" value="MerC"/>
    <property type="match status" value="1"/>
</dbReference>
<keyword evidence="1" id="KW-0812">Transmembrane</keyword>
<accession>A0ABU3LAW7</accession>
<feature type="transmembrane region" description="Helical" evidence="1">
    <location>
        <begin position="12"/>
        <end position="33"/>
    </location>
</feature>